<sequence>MLSIFETLGWLSRIQVFMTIFDYELSEKISRTKYILGFIRRIPIIVMCGYAALDVITIFYGELSFGSNDSRTSEAVSVIDLVVIKVSSLCITFYFIFKQKRHLKLIKEEMNFERKWADLLGSEVWRRRSIDRWKYNLRAILIFLYNFSYNYVLYLSLEEEQTKNLASTFWYIVLICQSANVDYVAFYISGYFNVFSMSLDAINLDKLPLYRKLNLLIFLTEYLEIVRKLNAVFVYGLLIVLVTRLVEASTTFYFLFVFTYDLPIDYIAYIAFFALCCGLWTIGNIFVMLQITMVGDYFKEKMNSTISKITASHEEGKSRKTTKDIVNLNTKIFLLKILHESEEIRIGQIFHINRYLLFKKTLTLLCSNLVIFVQFRQFELGSSLDFIENMEG</sequence>
<keyword evidence="1" id="KW-1133">Transmembrane helix</keyword>
<dbReference type="EnsemblMetazoa" id="LLOJ010874-RA">
    <property type="protein sequence ID" value="LLOJ010874-PA"/>
    <property type="gene ID" value="LLOJ010874"/>
</dbReference>
<evidence type="ECO:0000313" key="3">
    <source>
        <dbReference type="Proteomes" id="UP000092461"/>
    </source>
</evidence>
<keyword evidence="3" id="KW-1185">Reference proteome</keyword>
<feature type="transmembrane region" description="Helical" evidence="1">
    <location>
        <begin position="169"/>
        <end position="188"/>
    </location>
</feature>
<keyword evidence="1" id="KW-0812">Transmembrane</keyword>
<dbReference type="VEuPathDB" id="VectorBase:LLOJ010874"/>
<accession>A0A3F2ZDA8</accession>
<keyword evidence="1" id="KW-0472">Membrane</keyword>
<dbReference type="Proteomes" id="UP000092461">
    <property type="component" value="Unassembled WGS sequence"/>
</dbReference>
<dbReference type="AlphaFoldDB" id="A0A3F2ZDA8"/>
<feature type="transmembrane region" description="Helical" evidence="1">
    <location>
        <begin position="266"/>
        <end position="289"/>
    </location>
</feature>
<evidence type="ECO:0000256" key="1">
    <source>
        <dbReference type="SAM" id="Phobius"/>
    </source>
</evidence>
<feature type="transmembrane region" description="Helical" evidence="1">
    <location>
        <begin position="75"/>
        <end position="97"/>
    </location>
</feature>
<feature type="transmembrane region" description="Helical" evidence="1">
    <location>
        <begin position="38"/>
        <end position="60"/>
    </location>
</feature>
<protein>
    <submittedName>
        <fullName evidence="2">Uncharacterized protein</fullName>
    </submittedName>
</protein>
<name>A0A3F2ZDA8_LUTLO</name>
<organism evidence="2 3">
    <name type="scientific">Lutzomyia longipalpis</name>
    <name type="common">Sand fly</name>
    <dbReference type="NCBI Taxonomy" id="7200"/>
    <lineage>
        <taxon>Eukaryota</taxon>
        <taxon>Metazoa</taxon>
        <taxon>Ecdysozoa</taxon>
        <taxon>Arthropoda</taxon>
        <taxon>Hexapoda</taxon>
        <taxon>Insecta</taxon>
        <taxon>Pterygota</taxon>
        <taxon>Neoptera</taxon>
        <taxon>Endopterygota</taxon>
        <taxon>Diptera</taxon>
        <taxon>Nematocera</taxon>
        <taxon>Psychodoidea</taxon>
        <taxon>Psychodidae</taxon>
        <taxon>Lutzomyia</taxon>
        <taxon>Lutzomyia</taxon>
    </lineage>
</organism>
<proteinExistence type="predicted"/>
<feature type="transmembrane region" description="Helical" evidence="1">
    <location>
        <begin position="232"/>
        <end position="260"/>
    </location>
</feature>
<evidence type="ECO:0000313" key="2">
    <source>
        <dbReference type="EnsemblMetazoa" id="LLOJ010874-PA"/>
    </source>
</evidence>
<dbReference type="EMBL" id="AJWK01009584">
    <property type="status" value="NOT_ANNOTATED_CDS"/>
    <property type="molecule type" value="Genomic_DNA"/>
</dbReference>
<feature type="transmembrane region" description="Helical" evidence="1">
    <location>
        <begin position="135"/>
        <end position="157"/>
    </location>
</feature>
<reference evidence="2" key="1">
    <citation type="submission" date="2020-05" db="UniProtKB">
        <authorList>
            <consortium name="EnsemblMetazoa"/>
        </authorList>
    </citation>
    <scope>IDENTIFICATION</scope>
    <source>
        <strain evidence="2">Jacobina</strain>
    </source>
</reference>